<dbReference type="SUPFAM" id="SSF82171">
    <property type="entry name" value="DPP6 N-terminal domain-like"/>
    <property type="match status" value="1"/>
</dbReference>
<dbReference type="InterPro" id="IPR050585">
    <property type="entry name" value="Xaa-Pro_dipeptidyl-ppase/CocE"/>
</dbReference>
<keyword evidence="2" id="KW-0378">Hydrolase</keyword>
<reference evidence="2 3" key="1">
    <citation type="journal article" date="2018" name="Mycol. Prog.">
        <title>Coniella lustricola, a new species from submerged detritus.</title>
        <authorList>
            <person name="Raudabaugh D.B."/>
            <person name="Iturriaga T."/>
            <person name="Carver A."/>
            <person name="Mondo S."/>
            <person name="Pangilinan J."/>
            <person name="Lipzen A."/>
            <person name="He G."/>
            <person name="Amirebrahimi M."/>
            <person name="Grigoriev I.V."/>
            <person name="Miller A.N."/>
        </authorList>
    </citation>
    <scope>NUCLEOTIDE SEQUENCE [LARGE SCALE GENOMIC DNA]</scope>
    <source>
        <strain evidence="2 3">B22-T-1</strain>
    </source>
</reference>
<dbReference type="PANTHER" id="PTHR43056">
    <property type="entry name" value="PEPTIDASE S9 PROLYL OLIGOPEPTIDASE"/>
    <property type="match status" value="1"/>
</dbReference>
<dbReference type="Proteomes" id="UP000241462">
    <property type="component" value="Unassembled WGS sequence"/>
</dbReference>
<dbReference type="STRING" id="2025994.A0A2T2ZS77"/>
<dbReference type="InterPro" id="IPR029058">
    <property type="entry name" value="AB_hydrolase_fold"/>
</dbReference>
<name>A0A2T2ZS77_9PEZI</name>
<dbReference type="Pfam" id="PF00326">
    <property type="entry name" value="Peptidase_S9"/>
    <property type="match status" value="1"/>
</dbReference>
<evidence type="ECO:0000259" key="1">
    <source>
        <dbReference type="Pfam" id="PF00326"/>
    </source>
</evidence>
<dbReference type="OrthoDB" id="43744at2759"/>
<dbReference type="Gene3D" id="3.40.50.1820">
    <property type="entry name" value="alpha/beta hydrolase"/>
    <property type="match status" value="1"/>
</dbReference>
<dbReference type="GO" id="GO:0008236">
    <property type="term" value="F:serine-type peptidase activity"/>
    <property type="evidence" value="ECO:0007669"/>
    <property type="project" value="InterPro"/>
</dbReference>
<sequence length="693" mass="75235">MVRKQVAPYGEWESAISLEDTIGDSKNVFSPRADVTHEDGNDSDSPAFKLVAVLPEPHGVSTAVYEYGGGAYEVLPASGQHQRIIFSDAQDTNAVKVLDVDSGSVSTVVSGTSTLRYADFGPVRAKTQSKATDGSGGASKLDVDWVLAVEEDHEHPEPKDVKNYVVAINLPTGRVLRLVEGADFYTGPRVSEGGAWAAWREWNHPEMAWTNSRLCLASLEVADGDISLDGAKVVLAGGKLGEAVGDPAWGLDGGLYFVHEIEESDWRHLFRFFPGCEEAKVEKLELEGMEEVEVGDCSMMMDQRTFAFLSETSLVLTYTKFASYTTVHIDLSTLKVTPLDMPLVEARWDPLAALSPTSFVMIGAGITTSQGVYHFTLDSATAPTAAATKQTTVFDSLAHKSYPRTIFSRPEHIHFTSQRAPHRPIHGFYWPPHNPRFTAPDPSADPRAPPLLVMPHGGPTGHSCAGLQVGSMPGANAQLYTSRGFGYFAINYTGSSAHGKAYRARLNGQWGVLDRDDVVEAVAHLASAGKADSRRVGIHGGSAGGYNVLQSLVWYPHVFAAGACYCGVSDMQTMAESTHKLESQYLDGLLYGDDGGRGWSEARKKQRAAERSPLQFAERIRAPLLLIHGSADTVVPVQQSLDVADKVRGRGGEVEMVVVEGEGHMFKTKQAKEIALRAEFGWFMRILVGKEIH</sequence>
<dbReference type="SUPFAM" id="SSF53474">
    <property type="entry name" value="alpha/beta-Hydrolases"/>
    <property type="match status" value="1"/>
</dbReference>
<dbReference type="InterPro" id="IPR001375">
    <property type="entry name" value="Peptidase_S9_cat"/>
</dbReference>
<evidence type="ECO:0000313" key="3">
    <source>
        <dbReference type="Proteomes" id="UP000241462"/>
    </source>
</evidence>
<dbReference type="EMBL" id="KZ678831">
    <property type="protein sequence ID" value="PSR74788.1"/>
    <property type="molecule type" value="Genomic_DNA"/>
</dbReference>
<proteinExistence type="predicted"/>
<gene>
    <name evidence="2" type="ORF">BD289DRAFT_464120</name>
</gene>
<keyword evidence="3" id="KW-1185">Reference proteome</keyword>
<evidence type="ECO:0000313" key="2">
    <source>
        <dbReference type="EMBL" id="PSR74788.1"/>
    </source>
</evidence>
<dbReference type="GO" id="GO:0006508">
    <property type="term" value="P:proteolysis"/>
    <property type="evidence" value="ECO:0007669"/>
    <property type="project" value="InterPro"/>
</dbReference>
<organism evidence="2 3">
    <name type="scientific">Coniella lustricola</name>
    <dbReference type="NCBI Taxonomy" id="2025994"/>
    <lineage>
        <taxon>Eukaryota</taxon>
        <taxon>Fungi</taxon>
        <taxon>Dikarya</taxon>
        <taxon>Ascomycota</taxon>
        <taxon>Pezizomycotina</taxon>
        <taxon>Sordariomycetes</taxon>
        <taxon>Sordariomycetidae</taxon>
        <taxon>Diaporthales</taxon>
        <taxon>Schizoparmaceae</taxon>
        <taxon>Coniella</taxon>
    </lineage>
</organism>
<dbReference type="PANTHER" id="PTHR43056:SF5">
    <property type="entry name" value="PEPTIDASE S9 PROLYL OLIGOPEPTIDASE CATALYTIC DOMAIN-CONTAINING PROTEIN"/>
    <property type="match status" value="1"/>
</dbReference>
<accession>A0A2T2ZS77</accession>
<dbReference type="InParanoid" id="A0A2T2ZS77"/>
<feature type="domain" description="Peptidase S9 prolyl oligopeptidase catalytic" evidence="1">
    <location>
        <begin position="475"/>
        <end position="687"/>
    </location>
</feature>
<protein>
    <submittedName>
        <fullName evidence="2">Alpha/Beta hydrolase protein</fullName>
    </submittedName>
</protein>
<dbReference type="AlphaFoldDB" id="A0A2T2ZS77"/>